<dbReference type="HOGENOM" id="CLU_1914022_0_0_0"/>
<dbReference type="RefSeq" id="WP_008695632.1">
    <property type="nucleotide sequence ID" value="NZ_KE161007.1"/>
</dbReference>
<protein>
    <submittedName>
        <fullName evidence="1">Uncharacterized protein</fullName>
    </submittedName>
</protein>
<comment type="caution">
    <text evidence="1">The sequence shown here is derived from an EMBL/GenBank/DDBJ whole genome shotgun (WGS) entry which is preliminary data.</text>
</comment>
<accession>H1PPH4</accession>
<gene>
    <name evidence="1" type="ORF">HMPREF0402_00317</name>
</gene>
<dbReference type="Proteomes" id="UP000003233">
    <property type="component" value="Unassembled WGS sequence"/>
</dbReference>
<name>H1PPH4_9FUSO</name>
<sequence length="132" mass="15216">MELIKVTGPAKNRDTLVSLKWNNGNVGHIAIKEDKKLVLLGKTERGYFVSKKQLSPGVEQAVRRFIMAACPGWIEAELVSIEDDIERQFKFSKNDTYNLKSKYYNLNIKRLGYKKDYLKNALSVIENLNKYT</sequence>
<proteinExistence type="predicted"/>
<dbReference type="BioCyc" id="FSP457404-HMP:GTSQ-318-MONOMER"/>
<dbReference type="EMBL" id="AGWJ02000004">
    <property type="protein sequence ID" value="EHO84498.1"/>
    <property type="molecule type" value="Genomic_DNA"/>
</dbReference>
<keyword evidence="2" id="KW-1185">Reference proteome</keyword>
<evidence type="ECO:0000313" key="2">
    <source>
        <dbReference type="Proteomes" id="UP000003233"/>
    </source>
</evidence>
<dbReference type="PATRIC" id="fig|457404.5.peg.930"/>
<evidence type="ECO:0000313" key="1">
    <source>
        <dbReference type="EMBL" id="EHO84498.1"/>
    </source>
</evidence>
<dbReference type="AlphaFoldDB" id="H1PPH4"/>
<organism evidence="1 2">
    <name type="scientific">Fusobacterium ulcerans 12-1B</name>
    <dbReference type="NCBI Taxonomy" id="457404"/>
    <lineage>
        <taxon>Bacteria</taxon>
        <taxon>Fusobacteriati</taxon>
        <taxon>Fusobacteriota</taxon>
        <taxon>Fusobacteriia</taxon>
        <taxon>Fusobacteriales</taxon>
        <taxon>Fusobacteriaceae</taxon>
        <taxon>Fusobacterium</taxon>
    </lineage>
</organism>
<reference evidence="1 2" key="1">
    <citation type="submission" date="2012-07" db="EMBL/GenBank/DDBJ databases">
        <title>The Genome Sequence of Fusobacterium ulcerans 12_1B.</title>
        <authorList>
            <consortium name="The Broad Institute Genome Sequencing Platform"/>
            <person name="Earl A."/>
            <person name="Ward D."/>
            <person name="Feldgarden M."/>
            <person name="Gevers D."/>
            <person name="Strauss J."/>
            <person name="Ambrose C.E."/>
            <person name="Allen-Vercoe E."/>
            <person name="Walker B."/>
            <person name="Young S.K."/>
            <person name="Zeng Q."/>
            <person name="Gargeya S."/>
            <person name="Fitzgerald M."/>
            <person name="Haas B."/>
            <person name="Abouelleil A."/>
            <person name="Alvarado L."/>
            <person name="Arachchi H.M."/>
            <person name="Berlin A.M."/>
            <person name="Chapman S.B."/>
            <person name="Goldberg J."/>
            <person name="Griggs A."/>
            <person name="Gujja S."/>
            <person name="Hansen M."/>
            <person name="Howarth C."/>
            <person name="Imamovic A."/>
            <person name="Larimer J."/>
            <person name="McCowen C."/>
            <person name="Montmayeur A."/>
            <person name="Murphy C."/>
            <person name="Neiman D."/>
            <person name="Pearson M."/>
            <person name="Priest M."/>
            <person name="Roberts A."/>
            <person name="Saif S."/>
            <person name="Shea T."/>
            <person name="Sisk P."/>
            <person name="Sykes S."/>
            <person name="Wortman J."/>
            <person name="Nusbaum C."/>
            <person name="Birren B."/>
        </authorList>
    </citation>
    <scope>NUCLEOTIDE SEQUENCE [LARGE SCALE GENOMIC DNA]</scope>
    <source>
        <strain evidence="1 2">12_1B</strain>
    </source>
</reference>